<evidence type="ECO:0000313" key="3">
    <source>
        <dbReference type="Proteomes" id="UP001244443"/>
    </source>
</evidence>
<keyword evidence="1" id="KW-0472">Membrane</keyword>
<feature type="transmembrane region" description="Helical" evidence="1">
    <location>
        <begin position="103"/>
        <end position="130"/>
    </location>
</feature>
<dbReference type="Proteomes" id="UP001244443">
    <property type="component" value="Chromosome"/>
</dbReference>
<feature type="transmembrane region" description="Helical" evidence="1">
    <location>
        <begin position="275"/>
        <end position="305"/>
    </location>
</feature>
<name>A0AA49JDM4_9BACT</name>
<keyword evidence="3" id="KW-1185">Reference proteome</keyword>
<dbReference type="RefSeq" id="WP_308358403.1">
    <property type="nucleotide sequence ID" value="NZ_CP129970.2"/>
</dbReference>
<feature type="transmembrane region" description="Helical" evidence="1">
    <location>
        <begin position="240"/>
        <end position="263"/>
    </location>
</feature>
<evidence type="ECO:0000256" key="1">
    <source>
        <dbReference type="SAM" id="Phobius"/>
    </source>
</evidence>
<keyword evidence="1" id="KW-0812">Transmembrane</keyword>
<sequence length="329" mass="38359">MNNSAAHIDYKFHLFTFYLLLMIRTFEREVGFYERLEKILMLICFIVFSYYLLFSFLNLPSSLNIYNRGTAAGGYSYRIAGPTTLAFILVACLKIWNKTKWNLIYTFTFLFGLITILLQGSLQYLMIYVIVNGLLFIKKDKWLIILPIIFIALFAIVANTAQFFFNEKLTEKIGYITKPWEYSTVKHRVETVNLMLDKTTGSYQEIFFGSGVGVTSTYFEINEISPSLSRQRTFHEIDNGFYYVYHRFGLVGLSIFLLFHLYLLFGSKVNLRFKLAFLAIFLISNLLSIHYFTNAFFVLFLILFLNKHNRSAANHPNNSKEIIAFKNQG</sequence>
<keyword evidence="1" id="KW-1133">Transmembrane helix</keyword>
<feature type="transmembrane region" description="Helical" evidence="1">
    <location>
        <begin position="142"/>
        <end position="165"/>
    </location>
</feature>
<evidence type="ECO:0008006" key="4">
    <source>
        <dbReference type="Google" id="ProtNLM"/>
    </source>
</evidence>
<proteinExistence type="predicted"/>
<feature type="transmembrane region" description="Helical" evidence="1">
    <location>
        <begin position="79"/>
        <end position="96"/>
    </location>
</feature>
<feature type="transmembrane region" description="Helical" evidence="1">
    <location>
        <begin position="39"/>
        <end position="59"/>
    </location>
</feature>
<protein>
    <recommendedName>
        <fullName evidence="4">O-antigen ligase domain-containing protein</fullName>
    </recommendedName>
</protein>
<reference evidence="2" key="1">
    <citation type="submission" date="2023-08" db="EMBL/GenBank/DDBJ databases">
        <title>Comparative genomics and taxonomic characterization of three novel marine species of genus Marivirga.</title>
        <authorList>
            <person name="Muhammad N."/>
            <person name="Kim S.-G."/>
        </authorList>
    </citation>
    <scope>NUCLEOTIDE SEQUENCE [LARGE SCALE GENOMIC DNA]</scope>
    <source>
        <strain evidence="2">ABR2-2</strain>
    </source>
</reference>
<gene>
    <name evidence="2" type="ORF">QYS48_03010</name>
</gene>
<dbReference type="EMBL" id="CP129970">
    <property type="protein sequence ID" value="WKK86013.2"/>
    <property type="molecule type" value="Genomic_DNA"/>
</dbReference>
<organism evidence="2 3">
    <name type="scientific">Marivirga arenosa</name>
    <dbReference type="NCBI Taxonomy" id="3059076"/>
    <lineage>
        <taxon>Bacteria</taxon>
        <taxon>Pseudomonadati</taxon>
        <taxon>Bacteroidota</taxon>
        <taxon>Cytophagia</taxon>
        <taxon>Cytophagales</taxon>
        <taxon>Marivirgaceae</taxon>
        <taxon>Marivirga</taxon>
    </lineage>
</organism>
<accession>A0AA49JDM4</accession>
<evidence type="ECO:0000313" key="2">
    <source>
        <dbReference type="EMBL" id="WKK86013.2"/>
    </source>
</evidence>
<dbReference type="AlphaFoldDB" id="A0AA49JDM4"/>